<evidence type="ECO:0000313" key="3">
    <source>
        <dbReference type="Proteomes" id="UP000762676"/>
    </source>
</evidence>
<protein>
    <submittedName>
        <fullName evidence="2">Uncharacterized protein</fullName>
    </submittedName>
</protein>
<name>A0AAV4F898_9GAST</name>
<keyword evidence="1" id="KW-0472">Membrane</keyword>
<feature type="transmembrane region" description="Helical" evidence="1">
    <location>
        <begin position="33"/>
        <end position="52"/>
    </location>
</feature>
<dbReference type="Proteomes" id="UP000762676">
    <property type="component" value="Unassembled WGS sequence"/>
</dbReference>
<organism evidence="2 3">
    <name type="scientific">Elysia marginata</name>
    <dbReference type="NCBI Taxonomy" id="1093978"/>
    <lineage>
        <taxon>Eukaryota</taxon>
        <taxon>Metazoa</taxon>
        <taxon>Spiralia</taxon>
        <taxon>Lophotrochozoa</taxon>
        <taxon>Mollusca</taxon>
        <taxon>Gastropoda</taxon>
        <taxon>Heterobranchia</taxon>
        <taxon>Euthyneura</taxon>
        <taxon>Panpulmonata</taxon>
        <taxon>Sacoglossa</taxon>
        <taxon>Placobranchoidea</taxon>
        <taxon>Plakobranchidae</taxon>
        <taxon>Elysia</taxon>
    </lineage>
</organism>
<evidence type="ECO:0000313" key="2">
    <source>
        <dbReference type="EMBL" id="GFR69583.1"/>
    </source>
</evidence>
<dbReference type="AlphaFoldDB" id="A0AAV4F898"/>
<comment type="caution">
    <text evidence="2">The sequence shown here is derived from an EMBL/GenBank/DDBJ whole genome shotgun (WGS) entry which is preliminary data.</text>
</comment>
<keyword evidence="1" id="KW-1133">Transmembrane helix</keyword>
<gene>
    <name evidence="2" type="ORF">ElyMa_002053400</name>
</gene>
<evidence type="ECO:0000256" key="1">
    <source>
        <dbReference type="SAM" id="Phobius"/>
    </source>
</evidence>
<reference evidence="2 3" key="1">
    <citation type="journal article" date="2021" name="Elife">
        <title>Chloroplast acquisition without the gene transfer in kleptoplastic sea slugs, Plakobranchus ocellatus.</title>
        <authorList>
            <person name="Maeda T."/>
            <person name="Takahashi S."/>
            <person name="Yoshida T."/>
            <person name="Shimamura S."/>
            <person name="Takaki Y."/>
            <person name="Nagai Y."/>
            <person name="Toyoda A."/>
            <person name="Suzuki Y."/>
            <person name="Arimoto A."/>
            <person name="Ishii H."/>
            <person name="Satoh N."/>
            <person name="Nishiyama T."/>
            <person name="Hasebe M."/>
            <person name="Maruyama T."/>
            <person name="Minagawa J."/>
            <person name="Obokata J."/>
            <person name="Shigenobu S."/>
        </authorList>
    </citation>
    <scope>NUCLEOTIDE SEQUENCE [LARGE SCALE GENOMIC DNA]</scope>
</reference>
<sequence>MAKWLGMGSVVAMLRKTEDAPGVEKTDRQRYGAGHLMMMMMFLQSSLLAYLLRSRETRLVFNTRSLTVSLQSTYHYSLHITTVEHLVEKVVVSLQTGRRRRSGYLYHNDPRHLGQRLSTPSRSISLVCDLKHNEHQRRL</sequence>
<keyword evidence="3" id="KW-1185">Reference proteome</keyword>
<dbReference type="EMBL" id="BMAT01004161">
    <property type="protein sequence ID" value="GFR69583.1"/>
    <property type="molecule type" value="Genomic_DNA"/>
</dbReference>
<proteinExistence type="predicted"/>
<keyword evidence="1" id="KW-0812">Transmembrane</keyword>
<accession>A0AAV4F898</accession>